<protein>
    <submittedName>
        <fullName evidence="1">Uncharacterized protein</fullName>
    </submittedName>
</protein>
<name>A0A9W7ENP4_9STRA</name>
<dbReference type="Proteomes" id="UP001162640">
    <property type="component" value="Unassembled WGS sequence"/>
</dbReference>
<proteinExistence type="predicted"/>
<dbReference type="EMBL" id="BLQM01000393">
    <property type="protein sequence ID" value="GMH87379.1"/>
    <property type="molecule type" value="Genomic_DNA"/>
</dbReference>
<organism evidence="1 2">
    <name type="scientific">Triparma laevis f. inornata</name>
    <dbReference type="NCBI Taxonomy" id="1714386"/>
    <lineage>
        <taxon>Eukaryota</taxon>
        <taxon>Sar</taxon>
        <taxon>Stramenopiles</taxon>
        <taxon>Ochrophyta</taxon>
        <taxon>Bolidophyceae</taxon>
        <taxon>Parmales</taxon>
        <taxon>Triparmaceae</taxon>
        <taxon>Triparma</taxon>
    </lineage>
</organism>
<sequence length="111" mass="12934">MNRSQPRPICRKEIVGFDVGVYSDSLGERGLWPTSTRNLRELARNDGFNEYFRKQFNGNEATFQKWNEVFDVLEIVGERGNHCTVRESMEQQALSITRSEDMMKLRALAKM</sequence>
<dbReference type="AlphaFoldDB" id="A0A9W7ENP4"/>
<evidence type="ECO:0000313" key="1">
    <source>
        <dbReference type="EMBL" id="GMH87379.1"/>
    </source>
</evidence>
<reference evidence="2" key="1">
    <citation type="journal article" date="2023" name="Commun. Biol.">
        <title>Genome analysis of Parmales, the sister group of diatoms, reveals the evolutionary specialization of diatoms from phago-mixotrophs to photoautotrophs.</title>
        <authorList>
            <person name="Ban H."/>
            <person name="Sato S."/>
            <person name="Yoshikawa S."/>
            <person name="Yamada K."/>
            <person name="Nakamura Y."/>
            <person name="Ichinomiya M."/>
            <person name="Sato N."/>
            <person name="Blanc-Mathieu R."/>
            <person name="Endo H."/>
            <person name="Kuwata A."/>
            <person name="Ogata H."/>
        </authorList>
    </citation>
    <scope>NUCLEOTIDE SEQUENCE [LARGE SCALE GENOMIC DNA]</scope>
</reference>
<evidence type="ECO:0000313" key="2">
    <source>
        <dbReference type="Proteomes" id="UP001162640"/>
    </source>
</evidence>
<accession>A0A9W7ENP4</accession>
<gene>
    <name evidence="1" type="ORF">TL16_g10839</name>
</gene>
<comment type="caution">
    <text evidence="1">The sequence shown here is derived from an EMBL/GenBank/DDBJ whole genome shotgun (WGS) entry which is preliminary data.</text>
</comment>